<accession>E0W5N5</accession>
<evidence type="ECO:0000313" key="3">
    <source>
        <dbReference type="EMBL" id="AEK81122.1"/>
    </source>
</evidence>
<dbReference type="KEGG" id="psoj:PHYSODRAFT_286519"/>
<dbReference type="AlphaFoldDB" id="E0W5N5"/>
<gene>
    <name evidence="3" type="primary">Avh</name>
</gene>
<dbReference type="EMBL" id="JN254309">
    <property type="protein sequence ID" value="AEK81122.1"/>
    <property type="molecule type" value="Genomic_DNA"/>
</dbReference>
<organism evidence="3">
    <name type="scientific">Phytophthora sojae</name>
    <name type="common">Soybean stem and root rot agent</name>
    <name type="synonym">Phytophthora megasperma f. sp. glycines</name>
    <dbReference type="NCBI Taxonomy" id="67593"/>
    <lineage>
        <taxon>Eukaryota</taxon>
        <taxon>Sar</taxon>
        <taxon>Stramenopiles</taxon>
        <taxon>Oomycota</taxon>
        <taxon>Peronosporomycetes</taxon>
        <taxon>Peronosporales</taxon>
        <taxon>Peronosporaceae</taxon>
        <taxon>Phytophthora</taxon>
    </lineage>
</organism>
<feature type="signal peptide" evidence="1">
    <location>
        <begin position="1"/>
        <end position="23"/>
    </location>
</feature>
<evidence type="ECO:0000256" key="1">
    <source>
        <dbReference type="SAM" id="SignalP"/>
    </source>
</evidence>
<keyword evidence="1" id="KW-0732">Signal</keyword>
<name>E0W5N5_PHYSO</name>
<evidence type="ECO:0000313" key="2">
    <source>
        <dbReference type="EMBL" id="AEK81121.1"/>
    </source>
</evidence>
<dbReference type="EMBL" id="JN254308">
    <property type="protein sequence ID" value="AEK81121.1"/>
    <property type="molecule type" value="Genomic_DNA"/>
</dbReference>
<sequence length="232" mass="25010">MRFYQATLVALVAFLASSASLSAAKAPVSSGRSLRVNSPVSPDDEDRAGGNLASLESTVRNVASLKGGQLSEASDDIVKKLLGLSEKALKPHKNYKYIMWDGSAVWNAWLKQHVTSFEAWAKVGLGKTTEDQLLKVMKTEAFKNYVSYLKVFDDAAVTKWKATGQGPLVSADATAGELAARSMVLAATNRDDGYAKLALGLGGLTGRALKKHANYPFYEKYYKAALAVAKKR</sequence>
<feature type="chain" id="PRO_5007652781" evidence="1">
    <location>
        <begin position="24"/>
        <end position="232"/>
    </location>
</feature>
<dbReference type="OMA" id="EIWFHAN"/>
<proteinExistence type="predicted"/>
<dbReference type="VEuPathDB" id="FungiDB:PHYSODRAFT_286519"/>
<dbReference type="RefSeq" id="XP_009530365.1">
    <property type="nucleotide sequence ID" value="XM_009532070.1"/>
</dbReference>
<reference evidence="3" key="1">
    <citation type="journal article" date="2011" name="Plant Cell">
        <title>Transcriptional programming and functional interactions within the Phytophthora sojae RXLR effector repertoire.</title>
        <authorList>
            <person name="Wang Q."/>
            <person name="Han C."/>
            <person name="Ferreira A.O."/>
            <person name="Yu X."/>
            <person name="Ye W."/>
            <person name="Tripathy S."/>
            <person name="Kale S.D."/>
            <person name="Gu B."/>
            <person name="Sheng Y."/>
            <person name="Sui Y."/>
            <person name="Wang X."/>
            <person name="Zhang Z."/>
            <person name="Cheng B."/>
            <person name="Dong S."/>
            <person name="Shan W."/>
            <person name="Zheng X."/>
            <person name="Dou D."/>
            <person name="Tyler B.M."/>
            <person name="Wang Y."/>
        </authorList>
    </citation>
    <scope>NUCLEOTIDE SEQUENCE</scope>
    <source>
        <strain evidence="2">P7074</strain>
        <strain evidence="3">P7076</strain>
    </source>
</reference>
<dbReference type="HOGENOM" id="CLU_071191_1_0_1"/>
<protein>
    <submittedName>
        <fullName evidence="3">Avh292</fullName>
    </submittedName>
</protein>